<reference evidence="1 2" key="1">
    <citation type="submission" date="2019-08" db="EMBL/GenBank/DDBJ databases">
        <title>Complete genome sequence of Candidatus Uab amorphum.</title>
        <authorList>
            <person name="Shiratori T."/>
            <person name="Suzuki S."/>
            <person name="Kakizawa Y."/>
            <person name="Ishida K."/>
        </authorList>
    </citation>
    <scope>NUCLEOTIDE SEQUENCE [LARGE SCALE GENOMIC DNA]</scope>
    <source>
        <strain evidence="1 2">SRT547</strain>
    </source>
</reference>
<dbReference type="EMBL" id="AP019860">
    <property type="protein sequence ID" value="BBM82168.1"/>
    <property type="molecule type" value="Genomic_DNA"/>
</dbReference>
<organism evidence="1 2">
    <name type="scientific">Uabimicrobium amorphum</name>
    <dbReference type="NCBI Taxonomy" id="2596890"/>
    <lineage>
        <taxon>Bacteria</taxon>
        <taxon>Pseudomonadati</taxon>
        <taxon>Planctomycetota</taxon>
        <taxon>Candidatus Uabimicrobiia</taxon>
        <taxon>Candidatus Uabimicrobiales</taxon>
        <taxon>Candidatus Uabimicrobiaceae</taxon>
        <taxon>Candidatus Uabimicrobium</taxon>
    </lineage>
</organism>
<evidence type="ECO:0000313" key="1">
    <source>
        <dbReference type="EMBL" id="BBM82168.1"/>
    </source>
</evidence>
<dbReference type="AlphaFoldDB" id="A0A5S9IHZ6"/>
<dbReference type="RefSeq" id="WP_151966420.1">
    <property type="nucleotide sequence ID" value="NZ_AP019860.1"/>
</dbReference>
<protein>
    <submittedName>
        <fullName evidence="1">Uncharacterized protein</fullName>
    </submittedName>
</protein>
<evidence type="ECO:0000313" key="2">
    <source>
        <dbReference type="Proteomes" id="UP000326354"/>
    </source>
</evidence>
<keyword evidence="2" id="KW-1185">Reference proteome</keyword>
<name>A0A5S9IHZ6_UABAM</name>
<dbReference type="SUPFAM" id="SSF141571">
    <property type="entry name" value="Pentapeptide repeat-like"/>
    <property type="match status" value="1"/>
</dbReference>
<dbReference type="OrthoDB" id="185014at2"/>
<sequence>MKNIKTNWVFNDLPGFRTVNDFATYYEFPYENLPPIPEDTDEDFSWIISQRERGMGGNLDGTIELAKQNDIELPQSLHVFIEKKLQKYMLSSTDYYFDSGEKVTRTQNPSGFLLHLIADSQWCYHWYLFVGDNGEHCVLGCVEPYGYEEYASVNQSVVNIEGSELELCSPSFFEFIYRFWIENEIWFSLAYTCNNILTPRMVEYLAHYAAVVTKQNLNTVQNRTIYEGCTFYLSDKLPALKGCIFQDCSFRDAQTEFEKLDNCRFIRCNFNKVIFHDSSPKFQGGIANSLVVQGNIYDLEWLDGLHEIEELRICHMNISSSRQVKLRTATTCIKSIVIDNVDISNVIFSDLNRSKPNGIKGLQKVTIINANVFAAHINQWNIAQIKHLHFKQVKLNPPVAKALLKSDNLEEMCFEETFYPEIHLLKQALPHCKIRQI</sequence>
<dbReference type="Gene3D" id="2.160.20.80">
    <property type="entry name" value="E3 ubiquitin-protein ligase SopA"/>
    <property type="match status" value="1"/>
</dbReference>
<dbReference type="Proteomes" id="UP000326354">
    <property type="component" value="Chromosome"/>
</dbReference>
<dbReference type="KEGG" id="uam:UABAM_00511"/>
<gene>
    <name evidence="1" type="ORF">UABAM_00511</name>
</gene>
<accession>A0A5S9IHZ6</accession>
<proteinExistence type="predicted"/>